<dbReference type="InterPro" id="IPR012073">
    <property type="entry name" value="LytTR_MHYT"/>
</dbReference>
<dbReference type="Pfam" id="PF03707">
    <property type="entry name" value="MHYT"/>
    <property type="match status" value="2"/>
</dbReference>
<dbReference type="PANTHER" id="PTHR35152">
    <property type="entry name" value="DOMAIN SIGNALLING PROTEIN, PUTATIVE (AFU_ORTHOLOGUE AFUA_5G11310)-RELATED"/>
    <property type="match status" value="1"/>
</dbReference>
<accession>L0NLY9</accession>
<dbReference type="GO" id="GO:0016020">
    <property type="term" value="C:membrane"/>
    <property type="evidence" value="ECO:0007669"/>
    <property type="project" value="UniProtKB-UniRule"/>
</dbReference>
<feature type="transmembrane region" description="Helical" evidence="1">
    <location>
        <begin position="168"/>
        <end position="189"/>
    </location>
</feature>
<keyword evidence="1" id="KW-1133">Transmembrane helix</keyword>
<dbReference type="PANTHER" id="PTHR35152:SF1">
    <property type="entry name" value="DOMAIN SIGNALLING PROTEIN, PUTATIVE (AFU_ORTHOLOGUE AFUA_5G11310)-RELATED"/>
    <property type="match status" value="1"/>
</dbReference>
<proteinExistence type="predicted"/>
<organism evidence="5 6">
    <name type="scientific">Pseudorhizobium banfieldiae</name>
    <dbReference type="NCBI Taxonomy" id="1125847"/>
    <lineage>
        <taxon>Bacteria</taxon>
        <taxon>Pseudomonadati</taxon>
        <taxon>Pseudomonadota</taxon>
        <taxon>Alphaproteobacteria</taxon>
        <taxon>Hyphomicrobiales</taxon>
        <taxon>Rhizobiaceae</taxon>
        <taxon>Rhizobium/Agrobacterium group</taxon>
        <taxon>Pseudorhizobium</taxon>
    </lineage>
</organism>
<dbReference type="EMBL" id="FO082820">
    <property type="protein sequence ID" value="CCF21924.1"/>
    <property type="molecule type" value="Genomic_DNA"/>
</dbReference>
<keyword evidence="6" id="KW-1185">Reference proteome</keyword>
<reference evidence="5 6" key="1">
    <citation type="journal article" date="2013" name="Genome Biol. Evol.">
        <title>Life in an arsenic-containing gold mine: genome and physiology of the autotrophic arsenite-oxidizing bacterium rhizobium sp. NT-26.</title>
        <authorList>
            <person name="Andres J."/>
            <person name="Arsene-Ploetze F."/>
            <person name="Barbe V."/>
            <person name="Brochier-Armanet C."/>
            <person name="Cleiss-Arnold J."/>
            <person name="Coppee J.Y."/>
            <person name="Dillies M.A."/>
            <person name="Geist"/>
            <person name="L"/>
            <person name="Joublin A."/>
            <person name="Koechler S."/>
            <person name="Lassalle F."/>
            <person name="Marchal M."/>
            <person name="Medigue C."/>
            <person name="Muller D."/>
            <person name="Nesme X."/>
            <person name="Plewniak F."/>
            <person name="Proux C."/>
            <person name="Ramirez-Bahena M.H."/>
            <person name="Schenowitz C."/>
            <person name="Sismeiro O."/>
            <person name="Vallenet D."/>
            <person name="Santini J.M."/>
            <person name="Bertin P.N."/>
        </authorList>
    </citation>
    <scope>NUCLEOTIDE SEQUENCE [LARGE SCALE GENOMIC DNA]</scope>
    <source>
        <strain evidence="5 6">NT-26</strain>
    </source>
</reference>
<dbReference type="STRING" id="1125847.NT26_4202"/>
<dbReference type="Gene3D" id="2.40.50.1020">
    <property type="entry name" value="LytTr DNA-binding domain"/>
    <property type="match status" value="1"/>
</dbReference>
<gene>
    <name evidence="5" type="primary">coxC</name>
    <name evidence="5" type="ORF">NT26_4202</name>
</gene>
<dbReference type="Pfam" id="PF04397">
    <property type="entry name" value="LytTR"/>
    <property type="match status" value="1"/>
</dbReference>
<feature type="transmembrane region" description="Helical" evidence="1">
    <location>
        <begin position="209"/>
        <end position="234"/>
    </location>
</feature>
<evidence type="ECO:0000313" key="6">
    <source>
        <dbReference type="Proteomes" id="UP000010792"/>
    </source>
</evidence>
<dbReference type="GO" id="GO:0003677">
    <property type="term" value="F:DNA binding"/>
    <property type="evidence" value="ECO:0007669"/>
    <property type="project" value="InterPro"/>
</dbReference>
<feature type="transmembrane region" description="Helical" evidence="1">
    <location>
        <begin position="6"/>
        <end position="30"/>
    </location>
</feature>
<evidence type="ECO:0000259" key="3">
    <source>
        <dbReference type="PROSITE" id="PS50924"/>
    </source>
</evidence>
<feature type="transmembrane region" description="Helical" evidence="1">
    <location>
        <begin position="104"/>
        <end position="124"/>
    </location>
</feature>
<dbReference type="PROSITE" id="PS50930">
    <property type="entry name" value="HTH_LYTTR"/>
    <property type="match status" value="1"/>
</dbReference>
<evidence type="ECO:0000256" key="2">
    <source>
        <dbReference type="SAM" id="MobiDB-lite"/>
    </source>
</evidence>
<dbReference type="OrthoDB" id="9781059at2"/>
<dbReference type="InterPro" id="IPR005330">
    <property type="entry name" value="MHYT_dom"/>
</dbReference>
<feature type="transmembrane region" description="Helical" evidence="1">
    <location>
        <begin position="42"/>
        <end position="65"/>
    </location>
</feature>
<evidence type="ECO:0000313" key="5">
    <source>
        <dbReference type="EMBL" id="CCF21924.1"/>
    </source>
</evidence>
<dbReference type="KEGG" id="rht:NT26_4202"/>
<keyword evidence="1" id="KW-0472">Membrane</keyword>
<feature type="domain" description="MHYT" evidence="3">
    <location>
        <begin position="6"/>
        <end position="193"/>
    </location>
</feature>
<feature type="compositionally biased region" description="Low complexity" evidence="2">
    <location>
        <begin position="245"/>
        <end position="254"/>
    </location>
</feature>
<dbReference type="SMART" id="SM00850">
    <property type="entry name" value="LytTR"/>
    <property type="match status" value="1"/>
</dbReference>
<dbReference type="PROSITE" id="PS50924">
    <property type="entry name" value="MHYT"/>
    <property type="match status" value="1"/>
</dbReference>
<evidence type="ECO:0000259" key="4">
    <source>
        <dbReference type="PROSITE" id="PS50930"/>
    </source>
</evidence>
<dbReference type="InterPro" id="IPR007492">
    <property type="entry name" value="LytTR_DNA-bd_dom"/>
</dbReference>
<feature type="domain" description="HTH LytTR-type" evidence="4">
    <location>
        <begin position="271"/>
        <end position="377"/>
    </location>
</feature>
<feature type="transmembrane region" description="Helical" evidence="1">
    <location>
        <begin position="77"/>
        <end position="97"/>
    </location>
</feature>
<dbReference type="AlphaFoldDB" id="L0NLY9"/>
<protein>
    <submittedName>
        <fullName evidence="5">Carbon monoxide dehydrogenase operon C protein</fullName>
    </submittedName>
</protein>
<evidence type="ECO:0000256" key="1">
    <source>
        <dbReference type="PROSITE-ProRule" id="PRU00244"/>
    </source>
</evidence>
<keyword evidence="1" id="KW-0812">Transmembrane</keyword>
<name>L0NLY9_9HYPH</name>
<dbReference type="PIRSF" id="PIRSF036615">
    <property type="entry name" value="MHYT_LytTR"/>
    <property type="match status" value="1"/>
</dbReference>
<sequence>MLAPNYDLVLVFASIAVSIMASFTGLTLTRGINALPDVRRKFMIVMASMALGGGIWSMHFVAMLAMSLPVPISYDAISTLGSALIAILMCGIAILIMHYVGRTWIHTAVAGTILGNGIVVMHYVGMSGIRGCLPTFELPGVVLAVLGATAMGIVALRISYVRRSTGHIFLGAIIFGLSVVLVHFVAVGWTGFRVGEGSGAVAPLIDNGILALLVMLSAFVICGTFLLTATNFVLVGTSEASPSVSASAPVTSTPQPQAGANEAQLPEHGRLPYERDKRIYFVEPSKVAAIRAEGHYSIIYTSDEKLFCPLSISVVEKRLDPQQFLRTHRSYLVNIEQVAAFERAKDNGRCLFEGVASLKSAPVSRAFVPRVRSALSI</sequence>
<dbReference type="Proteomes" id="UP000010792">
    <property type="component" value="Chromosome"/>
</dbReference>
<feature type="transmembrane region" description="Helical" evidence="1">
    <location>
        <begin position="136"/>
        <end position="156"/>
    </location>
</feature>
<dbReference type="RefSeq" id="WP_052641407.1">
    <property type="nucleotide sequence ID" value="NZ_FO082820.1"/>
</dbReference>
<feature type="region of interest" description="Disordered" evidence="2">
    <location>
        <begin position="245"/>
        <end position="266"/>
    </location>
</feature>